<name>A0A8T7LS19_9CHLR</name>
<keyword evidence="1" id="KW-0472">Membrane</keyword>
<dbReference type="Pfam" id="PF01944">
    <property type="entry name" value="SpoIIM"/>
    <property type="match status" value="1"/>
</dbReference>
<feature type="transmembrane region" description="Helical" evidence="1">
    <location>
        <begin position="195"/>
        <end position="216"/>
    </location>
</feature>
<feature type="transmembrane region" description="Helical" evidence="1">
    <location>
        <begin position="76"/>
        <end position="96"/>
    </location>
</feature>
<evidence type="ECO:0000313" key="3">
    <source>
        <dbReference type="Proteomes" id="UP000521676"/>
    </source>
</evidence>
<feature type="transmembrane region" description="Helical" evidence="1">
    <location>
        <begin position="35"/>
        <end position="56"/>
    </location>
</feature>
<feature type="transmembrane region" description="Helical" evidence="1">
    <location>
        <begin position="306"/>
        <end position="328"/>
    </location>
</feature>
<dbReference type="Proteomes" id="UP000521676">
    <property type="component" value="Unassembled WGS sequence"/>
</dbReference>
<protein>
    <submittedName>
        <fullName evidence="2">Stage II sporulation protein M</fullName>
    </submittedName>
</protein>
<dbReference type="GO" id="GO:0140359">
    <property type="term" value="F:ABC-type transporter activity"/>
    <property type="evidence" value="ECO:0007669"/>
    <property type="project" value="InterPro"/>
</dbReference>
<dbReference type="PANTHER" id="PTHR35337">
    <property type="entry name" value="SLR1478 PROTEIN"/>
    <property type="match status" value="1"/>
</dbReference>
<dbReference type="InterPro" id="IPR002798">
    <property type="entry name" value="SpoIIM-like"/>
</dbReference>
<comment type="caution">
    <text evidence="2">The sequence shown here is derived from an EMBL/GenBank/DDBJ whole genome shotgun (WGS) entry which is preliminary data.</text>
</comment>
<dbReference type="GO" id="GO:0005886">
    <property type="term" value="C:plasma membrane"/>
    <property type="evidence" value="ECO:0007669"/>
    <property type="project" value="UniProtKB-SubCell"/>
</dbReference>
<sequence>MLKNLTFRIGNQPPSSIARALIITRRELRDSMRDWRILSPLISLTFIVPSLVVLAIRFGKTMLERLEPGTFEDRVLPFATLSVGFFPMSFSLIIAFESFVGEKERNSLEALLSAPLTDLELFMGKFLAAVIPTILSSAYGTLVFVIGILLTGGPMPADPLNLIFFILLGTAEALVMVTGAVIVSSHSTSVRGANLLASFVILPMTIIVQIEALLVISGQSNMLFFVLLSLLFIFVILLRTGVRVFNREEILAREGGDSLKIKAIFSNFLYLFARTPEEAIYNRKSNLRKFSLWRLYRYDIPQIIKLNGPAIIMVVVSLMIAIFIGWWVTTLQPVKELLAQYQGSIKDQVASAQNPACNSQLLADYGITWQFIFFNNVKSVLIGSGLGFISMGIGGLLLLMAAIAPIGGVGNIMAQSGANIFLLFIGFILPHGIIELPAAIMATGAALQVATCFIAPPKGMSIGRSLQFSLVNYIKLMALIIPLLFVAALIEGNLTPVIGCWITNSRF</sequence>
<reference evidence="2 3" key="1">
    <citation type="submission" date="2020-06" db="EMBL/GenBank/DDBJ databases">
        <title>Anoxygenic phototrophic Chloroflexota member uses a Type I reaction center.</title>
        <authorList>
            <person name="Tsuji J.M."/>
            <person name="Shaw N.A."/>
            <person name="Nagashima S."/>
            <person name="Venkiteswaran J."/>
            <person name="Schiff S.L."/>
            <person name="Hanada S."/>
            <person name="Tank M."/>
            <person name="Neufeld J.D."/>
        </authorList>
    </citation>
    <scope>NUCLEOTIDE SEQUENCE [LARGE SCALE GENOMIC DNA]</scope>
    <source>
        <strain evidence="2">L227-S17</strain>
    </source>
</reference>
<dbReference type="AlphaFoldDB" id="A0A8T7LS19"/>
<feature type="transmembrane region" description="Helical" evidence="1">
    <location>
        <begin position="162"/>
        <end position="183"/>
    </location>
</feature>
<feature type="transmembrane region" description="Helical" evidence="1">
    <location>
        <begin position="380"/>
        <end position="404"/>
    </location>
</feature>
<proteinExistence type="predicted"/>
<accession>A0A8T7LS19</accession>
<gene>
    <name evidence="2" type="ORF">HXX08_02955</name>
</gene>
<dbReference type="Pfam" id="PF12679">
    <property type="entry name" value="ABC2_membrane_2"/>
    <property type="match status" value="1"/>
</dbReference>
<dbReference type="EMBL" id="JACATZ010000001">
    <property type="protein sequence ID" value="NWJ44814.1"/>
    <property type="molecule type" value="Genomic_DNA"/>
</dbReference>
<keyword evidence="1" id="KW-0812">Transmembrane</keyword>
<evidence type="ECO:0000313" key="2">
    <source>
        <dbReference type="EMBL" id="NWJ44814.1"/>
    </source>
</evidence>
<feature type="transmembrane region" description="Helical" evidence="1">
    <location>
        <begin position="222"/>
        <end position="242"/>
    </location>
</feature>
<feature type="transmembrane region" description="Helical" evidence="1">
    <location>
        <begin position="416"/>
        <end position="433"/>
    </location>
</feature>
<keyword evidence="1" id="KW-1133">Transmembrane helix</keyword>
<feature type="transmembrane region" description="Helical" evidence="1">
    <location>
        <begin position="468"/>
        <end position="490"/>
    </location>
</feature>
<dbReference type="PANTHER" id="PTHR35337:SF1">
    <property type="entry name" value="SLR1478 PROTEIN"/>
    <property type="match status" value="1"/>
</dbReference>
<organism evidence="2 3">
    <name type="scientific">Candidatus Chlorohelix allophototropha</name>
    <dbReference type="NCBI Taxonomy" id="3003348"/>
    <lineage>
        <taxon>Bacteria</taxon>
        <taxon>Bacillati</taxon>
        <taxon>Chloroflexota</taxon>
        <taxon>Chloroflexia</taxon>
        <taxon>Candidatus Chloroheliales</taxon>
        <taxon>Candidatus Chloroheliaceae</taxon>
        <taxon>Candidatus Chlorohelix</taxon>
    </lineage>
</organism>
<evidence type="ECO:0000256" key="1">
    <source>
        <dbReference type="SAM" id="Phobius"/>
    </source>
</evidence>
<feature type="transmembrane region" description="Helical" evidence="1">
    <location>
        <begin position="439"/>
        <end position="456"/>
    </location>
</feature>
<feature type="transmembrane region" description="Helical" evidence="1">
    <location>
        <begin position="126"/>
        <end position="150"/>
    </location>
</feature>